<proteinExistence type="predicted"/>
<dbReference type="AlphaFoldDB" id="A0A1M5CJF9"/>
<sequence>MQTLLVNSRYCPVAKREVRVEEIYLLEGTASCQIDIRLLSWRCLYEDLCPEKASCPLPLEYASTGEKTMFDR</sequence>
<organism evidence="1 2">
    <name type="scientific">Desulfofundulus australicus DSM 11792</name>
    <dbReference type="NCBI Taxonomy" id="1121425"/>
    <lineage>
        <taxon>Bacteria</taxon>
        <taxon>Bacillati</taxon>
        <taxon>Bacillota</taxon>
        <taxon>Clostridia</taxon>
        <taxon>Eubacteriales</taxon>
        <taxon>Peptococcaceae</taxon>
        <taxon>Desulfofundulus</taxon>
    </lineage>
</organism>
<evidence type="ECO:0000313" key="2">
    <source>
        <dbReference type="Proteomes" id="UP000184196"/>
    </source>
</evidence>
<reference evidence="2" key="1">
    <citation type="submission" date="2016-11" db="EMBL/GenBank/DDBJ databases">
        <authorList>
            <person name="Varghese N."/>
            <person name="Submissions S."/>
        </authorList>
    </citation>
    <scope>NUCLEOTIDE SEQUENCE [LARGE SCALE GENOMIC DNA]</scope>
    <source>
        <strain evidence="2">DSM 11792</strain>
    </source>
</reference>
<name>A0A1M5CJF9_9FIRM</name>
<evidence type="ECO:0000313" key="1">
    <source>
        <dbReference type="EMBL" id="SHF54831.1"/>
    </source>
</evidence>
<gene>
    <name evidence="1" type="ORF">SAMN02745218_02555</name>
</gene>
<protein>
    <submittedName>
        <fullName evidence="1">Uncharacterized protein</fullName>
    </submittedName>
</protein>
<dbReference type="Proteomes" id="UP000184196">
    <property type="component" value="Unassembled WGS sequence"/>
</dbReference>
<dbReference type="EMBL" id="FQUW01000038">
    <property type="protein sequence ID" value="SHF54831.1"/>
    <property type="molecule type" value="Genomic_DNA"/>
</dbReference>
<keyword evidence="2" id="KW-1185">Reference proteome</keyword>
<accession>A0A1M5CJF9</accession>